<keyword evidence="4" id="KW-1185">Reference proteome</keyword>
<dbReference type="AlphaFoldDB" id="M8E4Z0"/>
<dbReference type="RefSeq" id="WP_003386097.1">
    <property type="nucleotide sequence ID" value="NZ_APBN01000001.1"/>
</dbReference>
<keyword evidence="1" id="KW-1133">Transmembrane helix</keyword>
<dbReference type="EMBL" id="APBN01000001">
    <property type="protein sequence ID" value="EMT54361.1"/>
    <property type="molecule type" value="Genomic_DNA"/>
</dbReference>
<evidence type="ECO:0000256" key="1">
    <source>
        <dbReference type="SAM" id="Phobius"/>
    </source>
</evidence>
<name>M8E4Z0_9BACL</name>
<proteinExistence type="predicted"/>
<evidence type="ECO:0000259" key="2">
    <source>
        <dbReference type="Pfam" id="PF25231"/>
    </source>
</evidence>
<keyword evidence="1" id="KW-0472">Membrane</keyword>
<gene>
    <name evidence="3" type="ORF">I532_02105</name>
</gene>
<dbReference type="PANTHER" id="PTHR33133:SF1">
    <property type="entry name" value="EXPRESSED PROTEIN-RELATED"/>
    <property type="match status" value="1"/>
</dbReference>
<keyword evidence="1" id="KW-0812">Transmembrane</keyword>
<dbReference type="PATRIC" id="fig|1300222.3.peg.432"/>
<feature type="transmembrane region" description="Helical" evidence="1">
    <location>
        <begin position="184"/>
        <end position="210"/>
    </location>
</feature>
<sequence>MDRKRLEPMGVGGLLDRSFSVYRQHFTTFFLLALILFAPLLLLQEVLLNDVGSMPLLVSDDDSSSFEEFLQNRFIQSDEAMTDDIGKLLVYLLLWLPLSILLVYPQLQGATLLVTQAAVYGESISLKASLKQSFGRFWPMAGSTVVYMLIAIGIMLAFGVAIFLLSMLGIGIGSLFEFDDPNPVVIVIFAILAYLLFLVLMILVPGYFLLRWAFFLPVVLVERDGIGIGRSWRLTKGNFWRLVGLYLVLMVIYSIFSGGIQALLMGIFGISVLGQLLMVLFTCLLTPWMMIVYSLAYLDLKVRHDGTDVEALLQEQTEPAFTAPGAEDRP</sequence>
<feature type="transmembrane region" description="Helical" evidence="1">
    <location>
        <begin position="276"/>
        <end position="298"/>
    </location>
</feature>
<feature type="domain" description="DUF7847" evidence="2">
    <location>
        <begin position="96"/>
        <end position="281"/>
    </location>
</feature>
<dbReference type="Pfam" id="PF25231">
    <property type="entry name" value="DUF7847"/>
    <property type="match status" value="1"/>
</dbReference>
<dbReference type="PANTHER" id="PTHR33133">
    <property type="entry name" value="OS08G0107100 PROTEIN-RELATED"/>
    <property type="match status" value="1"/>
</dbReference>
<protein>
    <recommendedName>
        <fullName evidence="2">DUF7847 domain-containing protein</fullName>
    </recommendedName>
</protein>
<feature type="transmembrane region" description="Helical" evidence="1">
    <location>
        <begin position="145"/>
        <end position="172"/>
    </location>
</feature>
<organism evidence="3 4">
    <name type="scientific">Brevibacillus borstelensis AK1</name>
    <dbReference type="NCBI Taxonomy" id="1300222"/>
    <lineage>
        <taxon>Bacteria</taxon>
        <taxon>Bacillati</taxon>
        <taxon>Bacillota</taxon>
        <taxon>Bacilli</taxon>
        <taxon>Bacillales</taxon>
        <taxon>Paenibacillaceae</taxon>
        <taxon>Brevibacillus</taxon>
    </lineage>
</organism>
<evidence type="ECO:0000313" key="4">
    <source>
        <dbReference type="Proteomes" id="UP000012081"/>
    </source>
</evidence>
<feature type="transmembrane region" description="Helical" evidence="1">
    <location>
        <begin position="26"/>
        <end position="47"/>
    </location>
</feature>
<evidence type="ECO:0000313" key="3">
    <source>
        <dbReference type="EMBL" id="EMT54361.1"/>
    </source>
</evidence>
<feature type="transmembrane region" description="Helical" evidence="1">
    <location>
        <begin position="88"/>
        <end position="104"/>
    </location>
</feature>
<reference evidence="3 4" key="1">
    <citation type="submission" date="2013-03" db="EMBL/GenBank/DDBJ databases">
        <title>Assembly of a new bacterial strain Brevibacillus borstelensis AK1.</title>
        <authorList>
            <person name="Rajan I."/>
            <person name="PoliReddy D."/>
            <person name="Sugumar T."/>
            <person name="Rathinam K."/>
            <person name="Alqarawi S."/>
            <person name="Khalil A.B."/>
            <person name="Sivakumar N."/>
        </authorList>
    </citation>
    <scope>NUCLEOTIDE SEQUENCE [LARGE SCALE GENOMIC DNA]</scope>
    <source>
        <strain evidence="3 4">AK1</strain>
    </source>
</reference>
<dbReference type="GeneID" id="89499279"/>
<dbReference type="InterPro" id="IPR057169">
    <property type="entry name" value="DUF7847"/>
</dbReference>
<dbReference type="STRING" id="1300222.I532_02105"/>
<accession>M8E4Z0</accession>
<feature type="transmembrane region" description="Helical" evidence="1">
    <location>
        <begin position="243"/>
        <end position="270"/>
    </location>
</feature>
<dbReference type="OrthoDB" id="2375893at2"/>
<comment type="caution">
    <text evidence="3">The sequence shown here is derived from an EMBL/GenBank/DDBJ whole genome shotgun (WGS) entry which is preliminary data.</text>
</comment>
<dbReference type="Proteomes" id="UP000012081">
    <property type="component" value="Unassembled WGS sequence"/>
</dbReference>